<sequence>MEDSLPSGRPIVDREKTAPFLIRTFIKVGTFHRLQQFEDAAAPTADEQQLYTWKDATLREVLTTLRSIAPATPEYRHPLARYTFRAIYADSASRGRIAQKDLGTVYSRDILGEPGTLQAPAPRLLADTDAPPGDEERTLDELRFVPGDYMCVMVQLPKNVSLGPGELAIKGSGAAASASAGAGTGPANGWKKDTGRGGDAGWGGSLGTGPAPGRAGGHWRGDSGVPAPVPRVRRGEVDGQTETGEGGRLLDREVQTGEEALVTTEPSAALALRLRVLQPLLVAGTTRCLQSPTRSLYSSMGCLQSKNQDPATDATRANGTEKRLQQLNRPDVYKDSRPSFYAAYARAARRYGFETGQYAGFAKRNNVVVKVRGLDDKETDHEVPAESIQNVKIGTPGVTADLDFDTGSSDLWIWSSELADASKYSKTHNIYDPTKSSTAKHEAGLTWNISYGDGSSASGDVYTDVVEVAGVIIPGQAVECAKKLSSSFLADGGNDGLLGLAWPSINTVSPQPVKTPVENMIEQKLIEQPLFTAKLGHDTEPGFYSFGYIDPTVTPNPISYTPVDNSQGFWQVPSGSYTLNGKTYERSGNTTILDTGTTLLLVDDTVLKSIYDSIEGAVYDDQAGGWKYPSSATVPDVSFAVGDNLYTLNAADFGFSPADEGFTLGGIQSRGDLTFDIFGDVFLKSVYAVFNQGEKTVGLAQRSD</sequence>
<comment type="similarity">
    <text evidence="1">Belongs to the peptidase A1 family.</text>
</comment>
<dbReference type="GeneID" id="18912422"/>
<dbReference type="GO" id="GO:0004190">
    <property type="term" value="F:aspartic-type endopeptidase activity"/>
    <property type="evidence" value="ECO:0007669"/>
    <property type="project" value="UniProtKB-KW"/>
</dbReference>
<evidence type="ECO:0000313" key="8">
    <source>
        <dbReference type="EMBL" id="EKM59911.1"/>
    </source>
</evidence>
<reference evidence="8 9" key="1">
    <citation type="journal article" date="2012" name="BMC Genomics">
        <title>Comparative genomics of the white-rot fungi, Phanerochaete carnosa and P. chrysosporium, to elucidate the genetic basis of the distinct wood types they colonize.</title>
        <authorList>
            <person name="Suzuki H."/>
            <person name="MacDonald J."/>
            <person name="Syed K."/>
            <person name="Salamov A."/>
            <person name="Hori C."/>
            <person name="Aerts A."/>
            <person name="Henrissat B."/>
            <person name="Wiebenga A."/>
            <person name="vanKuyk P.A."/>
            <person name="Barry K."/>
            <person name="Lindquist E."/>
            <person name="LaButti K."/>
            <person name="Lapidus A."/>
            <person name="Lucas S."/>
            <person name="Coutinho P."/>
            <person name="Gong Y."/>
            <person name="Samejima M."/>
            <person name="Mahadevan R."/>
            <person name="Abou-Zaid M."/>
            <person name="de Vries R.P."/>
            <person name="Igarashi K."/>
            <person name="Yadav J.S."/>
            <person name="Grigoriev I.V."/>
            <person name="Master E.R."/>
        </authorList>
    </citation>
    <scope>NUCLEOTIDE SEQUENCE [LARGE SCALE GENOMIC DNA]</scope>
    <source>
        <strain evidence="8 9">HHB-10118-sp</strain>
    </source>
</reference>
<dbReference type="InParanoid" id="K5VAM8"/>
<keyword evidence="4" id="KW-0378">Hydrolase</keyword>
<dbReference type="Proteomes" id="UP000008370">
    <property type="component" value="Unassembled WGS sequence"/>
</dbReference>
<evidence type="ECO:0000313" key="9">
    <source>
        <dbReference type="Proteomes" id="UP000008370"/>
    </source>
</evidence>
<organism evidence="8 9">
    <name type="scientific">Phanerochaete carnosa (strain HHB-10118-sp)</name>
    <name type="common">White-rot fungus</name>
    <name type="synonym">Peniophora carnosa</name>
    <dbReference type="NCBI Taxonomy" id="650164"/>
    <lineage>
        <taxon>Eukaryota</taxon>
        <taxon>Fungi</taxon>
        <taxon>Dikarya</taxon>
        <taxon>Basidiomycota</taxon>
        <taxon>Agaricomycotina</taxon>
        <taxon>Agaricomycetes</taxon>
        <taxon>Polyporales</taxon>
        <taxon>Phanerochaetaceae</taxon>
        <taxon>Phanerochaete</taxon>
    </lineage>
</organism>
<dbReference type="OrthoDB" id="2747330at2759"/>
<feature type="compositionally biased region" description="Gly residues" evidence="6">
    <location>
        <begin position="197"/>
        <end position="207"/>
    </location>
</feature>
<dbReference type="InterPro" id="IPR034163">
    <property type="entry name" value="Aspergillopepsin-like_cat_dom"/>
</dbReference>
<feature type="domain" description="Peptidase A1" evidence="7">
    <location>
        <begin position="387"/>
        <end position="700"/>
    </location>
</feature>
<evidence type="ECO:0000256" key="6">
    <source>
        <dbReference type="SAM" id="MobiDB-lite"/>
    </source>
</evidence>
<dbReference type="PANTHER" id="PTHR47966:SF1">
    <property type="entry name" value="ASPARTYL PROTEINASE"/>
    <property type="match status" value="1"/>
</dbReference>
<dbReference type="Pfam" id="PF00026">
    <property type="entry name" value="Asp"/>
    <property type="match status" value="1"/>
</dbReference>
<feature type="region of interest" description="Disordered" evidence="6">
    <location>
        <begin position="305"/>
        <end position="324"/>
    </location>
</feature>
<dbReference type="PROSITE" id="PS51767">
    <property type="entry name" value="PEPTIDASE_A1"/>
    <property type="match status" value="1"/>
</dbReference>
<dbReference type="InterPro" id="IPR021109">
    <property type="entry name" value="Peptidase_aspartic_dom_sf"/>
</dbReference>
<name>K5VAM8_PHACS</name>
<dbReference type="Pfam" id="PF06487">
    <property type="entry name" value="SAP18"/>
    <property type="match status" value="1"/>
</dbReference>
<proteinExistence type="inferred from homology"/>
<keyword evidence="3" id="KW-0064">Aspartyl protease</keyword>
<feature type="active site" evidence="5">
    <location>
        <position position="405"/>
    </location>
</feature>
<keyword evidence="9" id="KW-1185">Reference proteome</keyword>
<feature type="region of interest" description="Disordered" evidence="6">
    <location>
        <begin position="176"/>
        <end position="254"/>
    </location>
</feature>
<dbReference type="PRINTS" id="PR00792">
    <property type="entry name" value="PEPSIN"/>
</dbReference>
<gene>
    <name evidence="8" type="ORF">PHACADRAFT_206130</name>
</gene>
<dbReference type="PANTHER" id="PTHR47966">
    <property type="entry name" value="BETA-SITE APP-CLEAVING ENZYME, ISOFORM A-RELATED"/>
    <property type="match status" value="1"/>
</dbReference>
<dbReference type="AlphaFoldDB" id="K5VAM8"/>
<dbReference type="Gene3D" id="3.10.20.550">
    <property type="entry name" value="ASAP complex, SAP18 subunit"/>
    <property type="match status" value="1"/>
</dbReference>
<evidence type="ECO:0000256" key="3">
    <source>
        <dbReference type="ARBA" id="ARBA00022750"/>
    </source>
</evidence>
<evidence type="ECO:0000256" key="4">
    <source>
        <dbReference type="ARBA" id="ARBA00022801"/>
    </source>
</evidence>
<evidence type="ECO:0000256" key="1">
    <source>
        <dbReference type="ARBA" id="ARBA00007447"/>
    </source>
</evidence>
<evidence type="ECO:0000256" key="2">
    <source>
        <dbReference type="ARBA" id="ARBA00022670"/>
    </source>
</evidence>
<feature type="compositionally biased region" description="Low complexity" evidence="6">
    <location>
        <begin position="176"/>
        <end position="189"/>
    </location>
</feature>
<dbReference type="InterPro" id="IPR033121">
    <property type="entry name" value="PEPTIDASE_A1"/>
</dbReference>
<dbReference type="InterPro" id="IPR010516">
    <property type="entry name" value="SAP18"/>
</dbReference>
<dbReference type="EMBL" id="JH930469">
    <property type="protein sequence ID" value="EKM59911.1"/>
    <property type="molecule type" value="Genomic_DNA"/>
</dbReference>
<dbReference type="InterPro" id="IPR042534">
    <property type="entry name" value="SAP18_sf"/>
</dbReference>
<dbReference type="KEGG" id="pco:PHACADRAFT_206130"/>
<accession>K5VAM8</accession>
<dbReference type="Gene3D" id="2.40.70.10">
    <property type="entry name" value="Acid Proteases"/>
    <property type="match status" value="2"/>
</dbReference>
<feature type="active site" evidence="5">
    <location>
        <position position="594"/>
    </location>
</feature>
<dbReference type="CDD" id="cd06097">
    <property type="entry name" value="Aspergillopepsin_like"/>
    <property type="match status" value="1"/>
</dbReference>
<dbReference type="SUPFAM" id="SSF50630">
    <property type="entry name" value="Acid proteases"/>
    <property type="match status" value="1"/>
</dbReference>
<protein>
    <recommendedName>
        <fullName evidence="7">Peptidase A1 domain-containing protein</fullName>
    </recommendedName>
</protein>
<evidence type="ECO:0000259" key="7">
    <source>
        <dbReference type="PROSITE" id="PS51767"/>
    </source>
</evidence>
<dbReference type="GO" id="GO:0006508">
    <property type="term" value="P:proteolysis"/>
    <property type="evidence" value="ECO:0007669"/>
    <property type="project" value="UniProtKB-KW"/>
</dbReference>
<dbReference type="InterPro" id="IPR001461">
    <property type="entry name" value="Aspartic_peptidase_A1"/>
</dbReference>
<keyword evidence="2" id="KW-0645">Protease</keyword>
<dbReference type="HOGENOM" id="CLU_391862_0_0_1"/>
<feature type="compositionally biased region" description="Polar residues" evidence="6">
    <location>
        <begin position="305"/>
        <end position="318"/>
    </location>
</feature>
<evidence type="ECO:0000256" key="5">
    <source>
        <dbReference type="PIRSR" id="PIRSR601461-1"/>
    </source>
</evidence>
<dbReference type="RefSeq" id="XP_007392463.1">
    <property type="nucleotide sequence ID" value="XM_007392401.1"/>
</dbReference>
<feature type="region of interest" description="Disordered" evidence="6">
    <location>
        <begin position="117"/>
        <end position="136"/>
    </location>
</feature>
<dbReference type="FunFam" id="2.40.70.10:FF:000026">
    <property type="entry name" value="Endothiapepsin"/>
    <property type="match status" value="1"/>
</dbReference>